<sequence length="146" mass="15950">MATIGYDAEIVLDNQGYLIKPGSYLMRQLRIRKATIRADGGEAYVDLGPGKRVWSMVILCLNDLLRYDGTLTGLTGQQYRDALRTSYLNSTGSTILYSDPINATAVAVHFDQYSEQILDLHSQVVALATGSSLAASYQVAIELVEA</sequence>
<reference evidence="1 2" key="1">
    <citation type="submission" date="2019-01" db="EMBL/GenBank/DDBJ databases">
        <title>Ktedonosporobacter rubrisoli SCAWS-G2.</title>
        <authorList>
            <person name="Huang Y."/>
            <person name="Yan B."/>
        </authorList>
    </citation>
    <scope>NUCLEOTIDE SEQUENCE [LARGE SCALE GENOMIC DNA]</scope>
    <source>
        <strain evidence="1 2">SCAWS-G2</strain>
    </source>
</reference>
<protein>
    <submittedName>
        <fullName evidence="1">Uncharacterized protein</fullName>
    </submittedName>
</protein>
<evidence type="ECO:0000313" key="1">
    <source>
        <dbReference type="EMBL" id="QBD76188.1"/>
    </source>
</evidence>
<organism evidence="1 2">
    <name type="scientific">Ktedonosporobacter rubrisoli</name>
    <dbReference type="NCBI Taxonomy" id="2509675"/>
    <lineage>
        <taxon>Bacteria</taxon>
        <taxon>Bacillati</taxon>
        <taxon>Chloroflexota</taxon>
        <taxon>Ktedonobacteria</taxon>
        <taxon>Ktedonobacterales</taxon>
        <taxon>Ktedonosporobacteraceae</taxon>
        <taxon>Ktedonosporobacter</taxon>
    </lineage>
</organism>
<dbReference type="OrthoDB" id="156775at2"/>
<name>A0A4P6JLT1_KTERU</name>
<accession>A0A4P6JLT1</accession>
<dbReference type="EMBL" id="CP035758">
    <property type="protein sequence ID" value="QBD76188.1"/>
    <property type="molecule type" value="Genomic_DNA"/>
</dbReference>
<dbReference type="AlphaFoldDB" id="A0A4P6JLT1"/>
<keyword evidence="2" id="KW-1185">Reference proteome</keyword>
<dbReference type="KEGG" id="kbs:EPA93_09265"/>
<gene>
    <name evidence="1" type="ORF">EPA93_09265</name>
</gene>
<evidence type="ECO:0000313" key="2">
    <source>
        <dbReference type="Proteomes" id="UP000290365"/>
    </source>
</evidence>
<dbReference type="RefSeq" id="WP_129886783.1">
    <property type="nucleotide sequence ID" value="NZ_CP035758.1"/>
</dbReference>
<proteinExistence type="predicted"/>
<dbReference type="Proteomes" id="UP000290365">
    <property type="component" value="Chromosome"/>
</dbReference>